<dbReference type="Proteomes" id="UP000015103">
    <property type="component" value="Unassembled WGS sequence"/>
</dbReference>
<dbReference type="GO" id="GO:0032259">
    <property type="term" value="P:methylation"/>
    <property type="evidence" value="ECO:0007669"/>
    <property type="project" value="UniProtKB-KW"/>
</dbReference>
<dbReference type="GO" id="GO:0009102">
    <property type="term" value="P:biotin biosynthetic process"/>
    <property type="evidence" value="ECO:0007669"/>
    <property type="project" value="UniProtKB-UniPathway"/>
</dbReference>
<evidence type="ECO:0000313" key="9">
    <source>
        <dbReference type="EnsemblMetazoa" id="RPRC010385-PA"/>
    </source>
</evidence>
<protein>
    <recommendedName>
        <fullName evidence="3">malonyl-[acyl-carrier protein] O-methyltransferase</fullName>
        <ecNumber evidence="3">2.1.1.197</ecNumber>
    </recommendedName>
</protein>
<reference evidence="9" key="1">
    <citation type="submission" date="2015-05" db="UniProtKB">
        <authorList>
            <consortium name="EnsemblMetazoa"/>
        </authorList>
    </citation>
    <scope>IDENTIFICATION</scope>
</reference>
<proteinExistence type="inferred from homology"/>
<name>T1I265_RHOPR</name>
<evidence type="ECO:0000256" key="4">
    <source>
        <dbReference type="ARBA" id="ARBA00022603"/>
    </source>
</evidence>
<keyword evidence="4" id="KW-0489">Methyltransferase</keyword>
<dbReference type="InterPro" id="IPR013216">
    <property type="entry name" value="Methyltransf_11"/>
</dbReference>
<dbReference type="GO" id="GO:0008757">
    <property type="term" value="F:S-adenosylmethionine-dependent methyltransferase activity"/>
    <property type="evidence" value="ECO:0007669"/>
    <property type="project" value="InterPro"/>
</dbReference>
<dbReference type="AlphaFoldDB" id="T1I265"/>
<dbReference type="HOGENOM" id="CLU_046586_2_2_1"/>
<dbReference type="GO" id="GO:0010340">
    <property type="term" value="F:carboxyl-O-methyltransferase activity"/>
    <property type="evidence" value="ECO:0007669"/>
    <property type="project" value="InterPro"/>
</dbReference>
<dbReference type="GO" id="GO:0102130">
    <property type="term" value="F:malonyl-CoA methyltransferase activity"/>
    <property type="evidence" value="ECO:0007669"/>
    <property type="project" value="UniProtKB-EC"/>
</dbReference>
<comment type="catalytic activity">
    <reaction evidence="1">
        <text>malonyl-[ACP] + S-adenosyl-L-methionine = malonyl-[ACP] methyl ester + S-adenosyl-L-homocysteine</text>
        <dbReference type="Rhea" id="RHEA:17105"/>
        <dbReference type="Rhea" id="RHEA-COMP:9623"/>
        <dbReference type="Rhea" id="RHEA-COMP:9954"/>
        <dbReference type="ChEBI" id="CHEBI:57856"/>
        <dbReference type="ChEBI" id="CHEBI:59789"/>
        <dbReference type="ChEBI" id="CHEBI:78449"/>
        <dbReference type="ChEBI" id="CHEBI:78845"/>
        <dbReference type="EC" id="2.1.1.197"/>
    </reaction>
</comment>
<dbReference type="eggNOG" id="ENOG502TKWS">
    <property type="taxonomic scope" value="Eukaryota"/>
</dbReference>
<dbReference type="Gene3D" id="3.40.50.150">
    <property type="entry name" value="Vaccinia Virus protein VP39"/>
    <property type="match status" value="1"/>
</dbReference>
<feature type="domain" description="Methyltransferase type 11" evidence="8">
    <location>
        <begin position="70"/>
        <end position="161"/>
    </location>
</feature>
<sequence length="274" mass="30341">MTSPVCLPFCTRWRMSKERVSMSNKLHNKRAIAQAFGRAAQRYTRFAELQRTSGEHLMTLALPLAGQRILDAGCGTGHFSQRWSALGKQVIALDLSAGMLQQAVAEHSADAYVQGDIEHLPLADARIDLCFSNLAVQWCEDLPRAIATCYRATRPGGAVVFSTLAEGSLGELAQAWLSLDGSKRVNDFLPLAQIADACRPYRHRLYPHTLTYRFATVSDVMHSLKGIGATWLHGDRSRGLLTRRRLQALAQVYPAAPGGFPLSYHLVYGIIYRD</sequence>
<dbReference type="HAMAP" id="MF_00835">
    <property type="entry name" value="BioC"/>
    <property type="match status" value="1"/>
</dbReference>
<dbReference type="InterPro" id="IPR011814">
    <property type="entry name" value="BioC"/>
</dbReference>
<keyword evidence="10" id="KW-1185">Reference proteome</keyword>
<evidence type="ECO:0000313" key="10">
    <source>
        <dbReference type="Proteomes" id="UP000015103"/>
    </source>
</evidence>
<evidence type="ECO:0000256" key="3">
    <source>
        <dbReference type="ARBA" id="ARBA00012327"/>
    </source>
</evidence>
<evidence type="ECO:0000256" key="5">
    <source>
        <dbReference type="ARBA" id="ARBA00022679"/>
    </source>
</evidence>
<dbReference type="STRING" id="13249.T1I265"/>
<dbReference type="EnsemblMetazoa" id="RPRC010385-RA">
    <property type="protein sequence ID" value="RPRC010385-PA"/>
    <property type="gene ID" value="RPRC010385"/>
</dbReference>
<dbReference type="InParanoid" id="T1I265"/>
<dbReference type="PANTHER" id="PTHR43464">
    <property type="entry name" value="METHYLTRANSFERASE"/>
    <property type="match status" value="1"/>
</dbReference>
<evidence type="ECO:0000259" key="8">
    <source>
        <dbReference type="Pfam" id="PF08241"/>
    </source>
</evidence>
<dbReference type="Pfam" id="PF08241">
    <property type="entry name" value="Methyltransf_11"/>
    <property type="match status" value="1"/>
</dbReference>
<dbReference type="InterPro" id="IPR029063">
    <property type="entry name" value="SAM-dependent_MTases_sf"/>
</dbReference>
<dbReference type="SUPFAM" id="SSF53335">
    <property type="entry name" value="S-adenosyl-L-methionine-dependent methyltransferases"/>
    <property type="match status" value="1"/>
</dbReference>
<evidence type="ECO:0000256" key="7">
    <source>
        <dbReference type="ARBA" id="ARBA00022756"/>
    </source>
</evidence>
<accession>T1I265</accession>
<dbReference type="NCBIfam" id="TIGR02072">
    <property type="entry name" value="BioC"/>
    <property type="match status" value="1"/>
</dbReference>
<evidence type="ECO:0000256" key="6">
    <source>
        <dbReference type="ARBA" id="ARBA00022691"/>
    </source>
</evidence>
<organism evidence="9 10">
    <name type="scientific">Rhodnius prolixus</name>
    <name type="common">Triatomid bug</name>
    <dbReference type="NCBI Taxonomy" id="13249"/>
    <lineage>
        <taxon>Eukaryota</taxon>
        <taxon>Metazoa</taxon>
        <taxon>Ecdysozoa</taxon>
        <taxon>Arthropoda</taxon>
        <taxon>Hexapoda</taxon>
        <taxon>Insecta</taxon>
        <taxon>Pterygota</taxon>
        <taxon>Neoptera</taxon>
        <taxon>Paraneoptera</taxon>
        <taxon>Hemiptera</taxon>
        <taxon>Heteroptera</taxon>
        <taxon>Panheteroptera</taxon>
        <taxon>Cimicomorpha</taxon>
        <taxon>Reduviidae</taxon>
        <taxon>Triatominae</taxon>
        <taxon>Rhodnius</taxon>
    </lineage>
</organism>
<dbReference type="CDD" id="cd02440">
    <property type="entry name" value="AdoMet_MTases"/>
    <property type="match status" value="1"/>
</dbReference>
<keyword evidence="5" id="KW-0808">Transferase</keyword>
<dbReference type="EC" id="2.1.1.197" evidence="3"/>
<comment type="pathway">
    <text evidence="2">Cofactor biosynthesis; biotin biosynthesis.</text>
</comment>
<evidence type="ECO:0000256" key="2">
    <source>
        <dbReference type="ARBA" id="ARBA00004746"/>
    </source>
</evidence>
<keyword evidence="7" id="KW-0093">Biotin biosynthesis</keyword>
<dbReference type="PANTHER" id="PTHR43464:SF94">
    <property type="entry name" value="MALONYL-[ACYL-CARRIER PROTEIN] O-METHYLTRANSFERASE"/>
    <property type="match status" value="1"/>
</dbReference>
<dbReference type="EMBL" id="ACPB03028573">
    <property type="status" value="NOT_ANNOTATED_CDS"/>
    <property type="molecule type" value="Genomic_DNA"/>
</dbReference>
<evidence type="ECO:0000256" key="1">
    <source>
        <dbReference type="ARBA" id="ARBA00000852"/>
    </source>
</evidence>
<dbReference type="UniPathway" id="UPA00078"/>
<dbReference type="VEuPathDB" id="VectorBase:RPRC010385"/>
<keyword evidence="6" id="KW-0949">S-adenosyl-L-methionine</keyword>